<evidence type="ECO:0000313" key="4">
    <source>
        <dbReference type="EMBL" id="SEL20300.1"/>
    </source>
</evidence>
<protein>
    <recommendedName>
        <fullName evidence="3">HTH tetR-type domain-containing protein</fullName>
    </recommendedName>
</protein>
<dbReference type="Gene3D" id="1.10.357.10">
    <property type="entry name" value="Tetracycline Repressor, domain 2"/>
    <property type="match status" value="1"/>
</dbReference>
<feature type="domain" description="HTH tetR-type" evidence="3">
    <location>
        <begin position="10"/>
        <end position="71"/>
    </location>
</feature>
<dbReference type="OrthoDB" id="9789566at2"/>
<dbReference type="RefSeq" id="WP_074834805.1">
    <property type="nucleotide sequence ID" value="NZ_FOAT01000014.1"/>
</dbReference>
<dbReference type="GO" id="GO:0003677">
    <property type="term" value="F:DNA binding"/>
    <property type="evidence" value="ECO:0007669"/>
    <property type="project" value="UniProtKB-UniRule"/>
</dbReference>
<organism evidence="4 5">
    <name type="scientific">Ruminococcus albus</name>
    <dbReference type="NCBI Taxonomy" id="1264"/>
    <lineage>
        <taxon>Bacteria</taxon>
        <taxon>Bacillati</taxon>
        <taxon>Bacillota</taxon>
        <taxon>Clostridia</taxon>
        <taxon>Eubacteriales</taxon>
        <taxon>Oscillospiraceae</taxon>
        <taxon>Ruminococcus</taxon>
    </lineage>
</organism>
<evidence type="ECO:0000256" key="1">
    <source>
        <dbReference type="ARBA" id="ARBA00023125"/>
    </source>
</evidence>
<dbReference type="SUPFAM" id="SSF46689">
    <property type="entry name" value="Homeodomain-like"/>
    <property type="match status" value="1"/>
</dbReference>
<accession>A0A1H7N9Z9</accession>
<gene>
    <name evidence="4" type="ORF">SAMN05216469_11463</name>
</gene>
<dbReference type="Proteomes" id="UP000186015">
    <property type="component" value="Unassembled WGS sequence"/>
</dbReference>
<dbReference type="PROSITE" id="PS50977">
    <property type="entry name" value="HTH_TETR_2"/>
    <property type="match status" value="1"/>
</dbReference>
<evidence type="ECO:0000313" key="5">
    <source>
        <dbReference type="Proteomes" id="UP000186015"/>
    </source>
</evidence>
<evidence type="ECO:0000256" key="2">
    <source>
        <dbReference type="PROSITE-ProRule" id="PRU00335"/>
    </source>
</evidence>
<keyword evidence="1 2" id="KW-0238">DNA-binding</keyword>
<reference evidence="4 5" key="1">
    <citation type="submission" date="2016-10" db="EMBL/GenBank/DDBJ databases">
        <authorList>
            <person name="de Groot N.N."/>
        </authorList>
    </citation>
    <scope>NUCLEOTIDE SEQUENCE [LARGE SCALE GENOMIC DNA]</scope>
    <source>
        <strain evidence="4 5">KH2T6</strain>
    </source>
</reference>
<sequence length="195" mass="22396">MPRKQKRDLEATKKQLLEAAKELITSCTDSDDVTSRKIAAKAHVNPAMINYCYGSRENLLYEVFKQLIADIQIARPELSEMLHADIPAKQRLILLHFGMMKIMIENFSYSKAITKYILLNRTNGVGMESLPYITEHFGNRKSEEECKLTAFELCSIHELAVLRHKELKELCSIDLTNDDELLAYVTNNVERFLGE</sequence>
<dbReference type="AlphaFoldDB" id="A0A1H7N9Z9"/>
<proteinExistence type="predicted"/>
<dbReference type="EMBL" id="FOAT01000014">
    <property type="protein sequence ID" value="SEL20300.1"/>
    <property type="molecule type" value="Genomic_DNA"/>
</dbReference>
<dbReference type="InterPro" id="IPR001647">
    <property type="entry name" value="HTH_TetR"/>
</dbReference>
<feature type="DNA-binding region" description="H-T-H motif" evidence="2">
    <location>
        <begin position="34"/>
        <end position="53"/>
    </location>
</feature>
<evidence type="ECO:0000259" key="3">
    <source>
        <dbReference type="PROSITE" id="PS50977"/>
    </source>
</evidence>
<dbReference type="InterPro" id="IPR009057">
    <property type="entry name" value="Homeodomain-like_sf"/>
</dbReference>
<name>A0A1H7N9Z9_RUMAL</name>